<organism evidence="2 3">
    <name type="scientific">Rhodococcus xishaensis</name>
    <dbReference type="NCBI Taxonomy" id="2487364"/>
    <lineage>
        <taxon>Bacteria</taxon>
        <taxon>Bacillati</taxon>
        <taxon>Actinomycetota</taxon>
        <taxon>Actinomycetes</taxon>
        <taxon>Mycobacteriales</taxon>
        <taxon>Nocardiaceae</taxon>
        <taxon>Rhodococcus</taxon>
    </lineage>
</organism>
<evidence type="ECO:0000313" key="3">
    <source>
        <dbReference type="Proteomes" id="UP000283479"/>
    </source>
</evidence>
<dbReference type="PANTHER" id="PTHR37477">
    <property type="entry name" value="COBALT-PRECORRIN-5A HYDROLASE"/>
    <property type="match status" value="1"/>
</dbReference>
<dbReference type="PANTHER" id="PTHR37477:SF1">
    <property type="entry name" value="COBALT-PRECORRIN-5A HYDROLASE"/>
    <property type="match status" value="1"/>
</dbReference>
<dbReference type="AlphaFoldDB" id="A0A438AYV0"/>
<dbReference type="Gene3D" id="3.30.420.180">
    <property type="entry name" value="CobE/GbiG C-terminal domain"/>
    <property type="match status" value="1"/>
</dbReference>
<sequence>MDKLCVGVGAGSRVAAADIVAAALAVCGGAPVGVLATLDRKVSEPAFVDAAEALGAVLVGYPADRLAAVTVPNPDDGVATAVGTHSVAEAAAMLAANDGQLVVTKRVTNGVTTAVCIGGTAAVARSVSESVE</sequence>
<dbReference type="OrthoDB" id="5198016at2"/>
<evidence type="ECO:0000313" key="2">
    <source>
        <dbReference type="EMBL" id="RVW03859.1"/>
    </source>
</evidence>
<dbReference type="InterPro" id="IPR036518">
    <property type="entry name" value="CobE/GbiG_C_sf"/>
</dbReference>
<keyword evidence="3" id="KW-1185">Reference proteome</keyword>
<protein>
    <submittedName>
        <fullName evidence="2">Cobalamin biosynthesis protein</fullName>
    </submittedName>
</protein>
<accession>A0A438AYV0</accession>
<dbReference type="GO" id="GO:0009236">
    <property type="term" value="P:cobalamin biosynthetic process"/>
    <property type="evidence" value="ECO:0007669"/>
    <property type="project" value="InterPro"/>
</dbReference>
<name>A0A438AYV0_9NOCA</name>
<dbReference type="Proteomes" id="UP000283479">
    <property type="component" value="Unassembled WGS sequence"/>
</dbReference>
<evidence type="ECO:0000259" key="1">
    <source>
        <dbReference type="Pfam" id="PF01890"/>
    </source>
</evidence>
<reference evidence="2 3" key="1">
    <citation type="submission" date="2018-11" db="EMBL/GenBank/DDBJ databases">
        <title>Rhodococcus spongicola sp. nov. and Rhodococcus xishaensis sp. nov. from marine sponges.</title>
        <authorList>
            <person name="Li L."/>
            <person name="Lin H.W."/>
        </authorList>
    </citation>
    <scope>NUCLEOTIDE SEQUENCE [LARGE SCALE GENOMIC DNA]</scope>
    <source>
        <strain evidence="2 3">LHW51113</strain>
    </source>
</reference>
<dbReference type="InterPro" id="IPR002750">
    <property type="entry name" value="CobE/GbiG_C"/>
</dbReference>
<gene>
    <name evidence="2" type="ORF">EGT50_04915</name>
</gene>
<proteinExistence type="predicted"/>
<feature type="domain" description="CobE/GbiG C-terminal" evidence="1">
    <location>
        <begin position="4"/>
        <end position="115"/>
    </location>
</feature>
<dbReference type="SUPFAM" id="SSF159664">
    <property type="entry name" value="CobE/GbiG C-terminal domain-like"/>
    <property type="match status" value="1"/>
</dbReference>
<dbReference type="InterPro" id="IPR052553">
    <property type="entry name" value="CbiG_hydrolase"/>
</dbReference>
<comment type="caution">
    <text evidence="2">The sequence shown here is derived from an EMBL/GenBank/DDBJ whole genome shotgun (WGS) entry which is preliminary data.</text>
</comment>
<dbReference type="Pfam" id="PF01890">
    <property type="entry name" value="CbiG_C"/>
    <property type="match status" value="1"/>
</dbReference>
<dbReference type="EMBL" id="RKLO01000002">
    <property type="protein sequence ID" value="RVW03859.1"/>
    <property type="molecule type" value="Genomic_DNA"/>
</dbReference>